<name>A0A510N8T2_HALSA</name>
<keyword evidence="1" id="KW-0472">Membrane</keyword>
<organism evidence="2">
    <name type="scientific">Halobacterium salinarum (strain ATCC 700922 / JCM 11081 / NRC-1)</name>
    <name type="common">Halobacterium halobium</name>
    <dbReference type="NCBI Taxonomy" id="64091"/>
    <lineage>
        <taxon>Archaea</taxon>
        <taxon>Methanobacteriati</taxon>
        <taxon>Methanobacteriota</taxon>
        <taxon>Stenosarchaea group</taxon>
        <taxon>Halobacteria</taxon>
        <taxon>Halobacteriales</taxon>
        <taxon>Halobacteriaceae</taxon>
        <taxon>Halobacterium</taxon>
        <taxon>Halobacterium salinarum NRC-34001</taxon>
    </lineage>
</organism>
<reference evidence="2" key="2">
    <citation type="journal article" date="2015" name="Life">
        <title>A manual curation strategy to improve genome annotation: application to a set of haloarchael genomes.</title>
        <authorList>
            <person name="Pfeiffer F."/>
            <person name="Oesterhelt D."/>
        </authorList>
    </citation>
    <scope>NUCLEOTIDE SEQUENCE</scope>
    <source>
        <strain evidence="2">NRC-1</strain>
    </source>
</reference>
<protein>
    <submittedName>
        <fullName evidence="2">Uncharacterized protein</fullName>
    </submittedName>
</protein>
<proteinExistence type="predicted"/>
<sequence length="83" mass="9322">MNLSNDSDGTLGQLLFRLKQPTARLDTYLKGNVHLFTLIGVFGALSGYLSSLPEVRSNPTMSPWYGVSQESPITQQWCTLRRF</sequence>
<keyword evidence="1" id="KW-1133">Transmembrane helix</keyword>
<feature type="transmembrane region" description="Helical" evidence="1">
    <location>
        <begin position="33"/>
        <end position="52"/>
    </location>
</feature>
<evidence type="ECO:0000256" key="1">
    <source>
        <dbReference type="SAM" id="Phobius"/>
    </source>
</evidence>
<reference evidence="2" key="1">
    <citation type="journal article" date="2008" name="Genomics">
        <title>Evolution in the laboratory: the genome of Halobacterium salinarum strain R1 compared to that of strain NRC-1.</title>
        <authorList>
            <person name="Pfeiffer F."/>
            <person name="Schuster S.C."/>
            <person name="Broicher A."/>
            <person name="Falb M."/>
            <person name="Palm P."/>
            <person name="Rodewald K."/>
            <person name="Ruepp A."/>
            <person name="Soppa J."/>
            <person name="Tittor J."/>
            <person name="Oesterhelt D."/>
        </authorList>
    </citation>
    <scope>NUCLEOTIDE SEQUENCE</scope>
    <source>
        <strain evidence="2">NRC-1</strain>
    </source>
</reference>
<dbReference type="EMBL" id="BK010829">
    <property type="protein sequence ID" value="DAC79061.1"/>
    <property type="molecule type" value="Genomic_DNA"/>
</dbReference>
<accession>A0A510N8T2</accession>
<dbReference type="AlphaFoldDB" id="A0A510N8T2"/>
<evidence type="ECO:0000313" key="2">
    <source>
        <dbReference type="EMBL" id="DAC79061.1"/>
    </source>
</evidence>
<keyword evidence="1" id="KW-0812">Transmembrane</keyword>
<reference evidence="2" key="3">
    <citation type="journal article" date="2019" name="Microbiol. Resour. Announc.">
        <title>The genome of the Halobacterium salinarum type strain is closely related to that of the laboratory strains NRC-1 and R1.</title>
        <authorList>
            <person name="Pfeiffer F."/>
            <person name="Marchfelder A."/>
            <person name="Habermann B.H."/>
            <person name="Dyall-Smith M."/>
        </authorList>
    </citation>
    <scope>NUCLEOTIDE SEQUENCE</scope>
    <source>
        <strain evidence="2">NRC-1</strain>
    </source>
</reference>
<gene>
    <name evidence="2" type="ORF">VNG_2177a</name>
</gene>